<gene>
    <name evidence="6" type="ORF">A3Q56_02807</name>
</gene>
<feature type="coiled-coil region" evidence="3">
    <location>
        <begin position="399"/>
        <end position="426"/>
    </location>
</feature>
<evidence type="ECO:0000256" key="2">
    <source>
        <dbReference type="PROSITE-ProRule" id="PRU00221"/>
    </source>
</evidence>
<dbReference type="InterPro" id="IPR019775">
    <property type="entry name" value="WD40_repeat_CS"/>
</dbReference>
<dbReference type="SUPFAM" id="SSF82171">
    <property type="entry name" value="DPP6 N-terminal domain-like"/>
    <property type="match status" value="1"/>
</dbReference>
<dbReference type="SMART" id="SM00320">
    <property type="entry name" value="WD40"/>
    <property type="match status" value="3"/>
</dbReference>
<dbReference type="PROSITE" id="PS00678">
    <property type="entry name" value="WD_REPEATS_1"/>
    <property type="match status" value="1"/>
</dbReference>
<dbReference type="Gene3D" id="3.40.50.300">
    <property type="entry name" value="P-loop containing nucleotide triphosphate hydrolases"/>
    <property type="match status" value="1"/>
</dbReference>
<accession>A0A177B729</accession>
<dbReference type="Proteomes" id="UP000078046">
    <property type="component" value="Unassembled WGS sequence"/>
</dbReference>
<dbReference type="InterPro" id="IPR052752">
    <property type="entry name" value="NACHT-WD_repeat"/>
</dbReference>
<name>A0A177B729_9BILA</name>
<evidence type="ECO:0000313" key="7">
    <source>
        <dbReference type="Proteomes" id="UP000078046"/>
    </source>
</evidence>
<dbReference type="SUPFAM" id="SSF52540">
    <property type="entry name" value="P-loop containing nucleoside triphosphate hydrolases"/>
    <property type="match status" value="1"/>
</dbReference>
<protein>
    <recommendedName>
        <fullName evidence="5">Nephrocystin 3-like N-terminal domain-containing protein</fullName>
    </recommendedName>
</protein>
<feature type="domain" description="Nephrocystin 3-like N-terminal" evidence="5">
    <location>
        <begin position="605"/>
        <end position="731"/>
    </location>
</feature>
<evidence type="ECO:0000313" key="6">
    <source>
        <dbReference type="EMBL" id="OAF69453.1"/>
    </source>
</evidence>
<keyword evidence="1" id="KW-0677">Repeat</keyword>
<evidence type="ECO:0000256" key="3">
    <source>
        <dbReference type="SAM" id="Coils"/>
    </source>
</evidence>
<feature type="compositionally biased region" description="Basic residues" evidence="4">
    <location>
        <begin position="28"/>
        <end position="44"/>
    </location>
</feature>
<dbReference type="EMBL" id="LWCA01000279">
    <property type="protein sequence ID" value="OAF69453.1"/>
    <property type="molecule type" value="Genomic_DNA"/>
</dbReference>
<dbReference type="Pfam" id="PF24883">
    <property type="entry name" value="NPHP3_N"/>
    <property type="match status" value="1"/>
</dbReference>
<keyword evidence="2" id="KW-0853">WD repeat</keyword>
<dbReference type="PANTHER" id="PTHR19871">
    <property type="entry name" value="BETA TRANSDUCIN-RELATED PROTEIN"/>
    <property type="match status" value="1"/>
</dbReference>
<feature type="compositionally biased region" description="Basic and acidic residues" evidence="4">
    <location>
        <begin position="1926"/>
        <end position="1935"/>
    </location>
</feature>
<reference evidence="6 7" key="1">
    <citation type="submission" date="2016-04" db="EMBL/GenBank/DDBJ databases">
        <title>The genome of Intoshia linei affirms orthonectids as highly simplified spiralians.</title>
        <authorList>
            <person name="Mikhailov K.V."/>
            <person name="Slusarev G.S."/>
            <person name="Nikitin M.A."/>
            <person name="Logacheva M.D."/>
            <person name="Penin A."/>
            <person name="Aleoshin V."/>
            <person name="Panchin Y.V."/>
        </authorList>
    </citation>
    <scope>NUCLEOTIDE SEQUENCE [LARGE SCALE GENOMIC DNA]</scope>
    <source>
        <strain evidence="6">Intl2013</strain>
        <tissue evidence="6">Whole animal</tissue>
    </source>
</reference>
<dbReference type="InterPro" id="IPR056884">
    <property type="entry name" value="NPHP3-like_N"/>
</dbReference>
<comment type="caution">
    <text evidence="6">The sequence shown here is derived from an EMBL/GenBank/DDBJ whole genome shotgun (WGS) entry which is preliminary data.</text>
</comment>
<sequence length="2109" mass="249174">MKNMKSRVLNLKTKEEINQEVLQHLQKRFKQRKRKPRKLYKRHKANDDNNLDSKISSAMKYRMKMEKKFEIQQEIENVYVSPNISVEKMINLKSNILKKRRLTIKNTTTNKISKEKSTIKRYSKIMDFHKCVDALERSEKCIDRFKFIKIKSPTTQNVNVNAFNRNKNFNINSCDEYNVFMSQLYRLVNGFVNFENHPFLFNKIGIFVSSGEKDTIFERRIINILYKELQDYSLNNNVDMEMYDIYFENPPNEEYNREMVEWYIKKSKKSICGINFIVKNLLSNKYGNYQLPRYFLEHEYKKIDNYLESLTRIPQQKKFRSFSICKATETNKKQSNYERRISKLINHCKQIHIASTWQNYKLKFHTNLRNNLKLFYEIDNNNIPKIYKLNKRSKILDKLSNEKEISENVNKLYKKLKNDLANIIQTLIPKRNIISNIHYEIDLMLKQNERKDDYIYWFNRCFNSQPVELKSNDIKIGKYFDNDKDSTTLSSKKIKLREIKSALKSRIQKNQVSNFMVDWSEKDNIFKEDLNQYYLTIFAEKICNLVHHNIIKFKQLKSFKFKFKHFFQDVENHSRFALICNKTYHSMSTSAIDLKNYISTYFEEKNKLNIISLIGKSGYGKTFLFAHIFANNQNIFHDVSVIYRCIEISKKCQNALFLIKSLTLQLKLLNCKRDVQKYEEIYNTQFCYNMRQAQDNFCGAVMSCNQRVIIILDGLNFIKDENSQVYNMQFLFTFNIPSNVLILISIRNTLICGNTYQKFFSSCIYMKLPEYKLCKKYIEYILKSNNRKLSTKQYDVVYGRIYNLTIKSKMKPMILKSIGNLCVIMKHYKKILVEEFKPLLKNIPFNENFSPSIQHLCQDYNDSRISSQTIEDNSNEIVLNCHVLKKQLSTLSSVKYDQNQYDCFEPKKLVLPSSENQVMKNFLSFLEYKCGKYIVHAVLGWLVLSEDGLSSNQIKNMLLNNKSRLKIDNVIFCWYKLQYLLREHLYENQIDNEIVVSIYPSYFVEFLKTFIFEDDKEKINLNYQILLDLFKDEPNTNKPTFWRLNAPKKLSKLDLHYLTRCVMDYDTFNNSDSTINTFLNANKTTKNDLTLMQIPLLKAVIEIPSYLCKMRKFHLYIKHCLFNFNWLLAYFVAFEEVESIILKLIPYTKHENFGIEIGYIIKILEKLVNLSNPWPHQFAIYLYRELEKMINEIDVSMPNLKNMMNDIRIYFSLHNVIMPSLNFQRNNLNRSDSNLYTSSVSCMSFLQDKQFLIIASEDNSIYMWNLLDLTKYIYTFNVYDKLKNNENFSYNLKLKELKYKVIKIVSLNNNLIAMISKKYIIITMIHFSCFNSEDCIEILYIHGPFNDAPLVVSSYNHQYLVSFFQGSLRLITWEISLISLCNGINVNSNDHIGSIINKRYDCKLIFETTDIIDKLSYTFLHDNSILIPEKCHGNQIIFSHLNNNQAHVINYVDGTYIRNIKIEKNCLIKAISQNADYYIIANSVYNRSKIKLVINLYHRKSFLFVKRLYGCENEMCINRIHITDQDTHIVAVITNHNVRQFTEIISFNIKTSEHSHINRYDGDYSDSITYQNDFALSLKNDIKVMFVGLKNKLDRKIRQNDCKMFAMYSIEPFTQNEMYIITKSCDTSNIKIFSLQNLLPLIENKHTLFDIEMKPIMEISKLVEKESIILNLNNKLIILTEKGFKNYYEGQVRKSVFTKILTYNTENKKFENIAKHCDIPIYNFQDYFCLENTIFGFSDKRNSIIAWNIKNGKICGNLRPIFKYKIDQGNENKSEEQSSQIRFKNIAKDVILNISTKTRSVRNKSKVVNKLYINEKNNVIENIAISKDKSILIISYNAHFMCVYDLHLVKNVTTLQCSYTTLHLYIYALTDNGSFLAHSAFDQVEKIPFILVWNTKTGRSIYRLQNQVNLACMSLKIILNEKSHSDSEEKYEPSKNIHSSSDNTKEDEMENVYPISQNIVLQLVFGKQFNTLVVSKFMHSPLNDSSNNKDEFKSTENRHLQFFDNFKSVAIGGKDGQCKIIQKKLRNEAIVFSTNLSIWNLVNLEIITMISLINPIYSPRLILNDTVIIFGQLNEKNPVFIKLCYCNENVFLEASHQLKISSKLYQIKL</sequence>
<dbReference type="InterPro" id="IPR027417">
    <property type="entry name" value="P-loop_NTPase"/>
</dbReference>
<evidence type="ECO:0000256" key="4">
    <source>
        <dbReference type="SAM" id="MobiDB-lite"/>
    </source>
</evidence>
<organism evidence="6 7">
    <name type="scientific">Intoshia linei</name>
    <dbReference type="NCBI Taxonomy" id="1819745"/>
    <lineage>
        <taxon>Eukaryota</taxon>
        <taxon>Metazoa</taxon>
        <taxon>Spiralia</taxon>
        <taxon>Lophotrochozoa</taxon>
        <taxon>Mesozoa</taxon>
        <taxon>Orthonectida</taxon>
        <taxon>Rhopaluridae</taxon>
        <taxon>Intoshia</taxon>
    </lineage>
</organism>
<evidence type="ECO:0000259" key="5">
    <source>
        <dbReference type="Pfam" id="PF24883"/>
    </source>
</evidence>
<proteinExistence type="predicted"/>
<feature type="region of interest" description="Disordered" evidence="4">
    <location>
        <begin position="1926"/>
        <end position="1947"/>
    </location>
</feature>
<dbReference type="InterPro" id="IPR001680">
    <property type="entry name" value="WD40_rpt"/>
</dbReference>
<feature type="repeat" description="WD" evidence="2">
    <location>
        <begin position="1233"/>
        <end position="1266"/>
    </location>
</feature>
<evidence type="ECO:0000256" key="1">
    <source>
        <dbReference type="ARBA" id="ARBA00022737"/>
    </source>
</evidence>
<dbReference type="PANTHER" id="PTHR19871:SF14">
    <property type="entry name" value="DUF4062 DOMAIN-CONTAINING PROTEIN"/>
    <property type="match status" value="1"/>
</dbReference>
<keyword evidence="3" id="KW-0175">Coiled coil</keyword>
<dbReference type="OrthoDB" id="2325716at2759"/>
<dbReference type="PROSITE" id="PS50082">
    <property type="entry name" value="WD_REPEATS_2"/>
    <property type="match status" value="1"/>
</dbReference>
<keyword evidence="7" id="KW-1185">Reference proteome</keyword>
<feature type="region of interest" description="Disordered" evidence="4">
    <location>
        <begin position="28"/>
        <end position="52"/>
    </location>
</feature>